<name>W2QRJ0_PHYN3</name>
<reference evidence="3" key="1">
    <citation type="submission" date="2011-12" db="EMBL/GenBank/DDBJ databases">
        <authorList>
            <consortium name="The Broad Institute Genome Sequencing Platform"/>
            <person name="Russ C."/>
            <person name="Tyler B."/>
            <person name="Panabieres F."/>
            <person name="Shan W."/>
            <person name="Tripathy S."/>
            <person name="Grunwald N."/>
            <person name="Machado M."/>
            <person name="Young S.K."/>
            <person name="Zeng Q."/>
            <person name="Gargeya S."/>
            <person name="Fitzgerald M."/>
            <person name="Haas B."/>
            <person name="Abouelleil A."/>
            <person name="Alvarado L."/>
            <person name="Arachchi H.M."/>
            <person name="Berlin A."/>
            <person name="Chapman S.B."/>
            <person name="Gearin G."/>
            <person name="Goldberg J."/>
            <person name="Griggs A."/>
            <person name="Gujja S."/>
            <person name="Hansen M."/>
            <person name="Heiman D."/>
            <person name="Howarth C."/>
            <person name="Larimer J."/>
            <person name="Lui A."/>
            <person name="MacDonald P.J.P."/>
            <person name="McCowen C."/>
            <person name="Montmayeur A."/>
            <person name="Murphy C."/>
            <person name="Neiman D."/>
            <person name="Pearson M."/>
            <person name="Priest M."/>
            <person name="Roberts A."/>
            <person name="Saif S."/>
            <person name="Shea T."/>
            <person name="Sisk P."/>
            <person name="Stolte C."/>
            <person name="Sykes S."/>
            <person name="Wortman J."/>
            <person name="Nusbaum C."/>
            <person name="Birren B."/>
        </authorList>
    </citation>
    <scope>NUCLEOTIDE SEQUENCE [LARGE SCALE GENOMIC DNA]</scope>
    <source>
        <strain evidence="3">INRA-310</strain>
    </source>
</reference>
<protein>
    <submittedName>
        <fullName evidence="2">Uncharacterized protein</fullName>
    </submittedName>
</protein>
<dbReference type="VEuPathDB" id="FungiDB:PPTG_07115"/>
<organism evidence="2 3">
    <name type="scientific">Phytophthora nicotianae (strain INRA-310)</name>
    <name type="common">Phytophthora parasitica</name>
    <dbReference type="NCBI Taxonomy" id="761204"/>
    <lineage>
        <taxon>Eukaryota</taxon>
        <taxon>Sar</taxon>
        <taxon>Stramenopiles</taxon>
        <taxon>Oomycota</taxon>
        <taxon>Peronosporomycetes</taxon>
        <taxon>Peronosporales</taxon>
        <taxon>Peronosporaceae</taxon>
        <taxon>Phytophthora</taxon>
    </lineage>
</organism>
<accession>W2QRJ0</accession>
<dbReference type="RefSeq" id="XP_008899524.1">
    <property type="nucleotide sequence ID" value="XM_008901276.1"/>
</dbReference>
<gene>
    <name evidence="2" type="ORF">PPTG_07115</name>
</gene>
<feature type="compositionally biased region" description="Polar residues" evidence="1">
    <location>
        <begin position="32"/>
        <end position="46"/>
    </location>
</feature>
<dbReference type="STRING" id="761204.W2QRJ0"/>
<evidence type="ECO:0000313" key="2">
    <source>
        <dbReference type="EMBL" id="ETN14865.1"/>
    </source>
</evidence>
<dbReference type="EMBL" id="KI669571">
    <property type="protein sequence ID" value="ETN14865.1"/>
    <property type="molecule type" value="Genomic_DNA"/>
</dbReference>
<reference evidence="2 3" key="2">
    <citation type="submission" date="2013-11" db="EMBL/GenBank/DDBJ databases">
        <title>The Genome Sequence of Phytophthora parasitica INRA-310.</title>
        <authorList>
            <consortium name="The Broad Institute Genomics Platform"/>
            <person name="Russ C."/>
            <person name="Tyler B."/>
            <person name="Panabieres F."/>
            <person name="Shan W."/>
            <person name="Tripathy S."/>
            <person name="Grunwald N."/>
            <person name="Machado M."/>
            <person name="Johnson C.S."/>
            <person name="Arredondo F."/>
            <person name="Hong C."/>
            <person name="Coffey M."/>
            <person name="Young S.K."/>
            <person name="Zeng Q."/>
            <person name="Gargeya S."/>
            <person name="Fitzgerald M."/>
            <person name="Abouelleil A."/>
            <person name="Alvarado L."/>
            <person name="Chapman S.B."/>
            <person name="Gainer-Dewar J."/>
            <person name="Goldberg J."/>
            <person name="Griggs A."/>
            <person name="Gujja S."/>
            <person name="Hansen M."/>
            <person name="Howarth C."/>
            <person name="Imamovic A."/>
            <person name="Ireland A."/>
            <person name="Larimer J."/>
            <person name="McCowan C."/>
            <person name="Murphy C."/>
            <person name="Pearson M."/>
            <person name="Poon T.W."/>
            <person name="Priest M."/>
            <person name="Roberts A."/>
            <person name="Saif S."/>
            <person name="Shea T."/>
            <person name="Sykes S."/>
            <person name="Wortman J."/>
            <person name="Nusbaum C."/>
            <person name="Birren B."/>
        </authorList>
    </citation>
    <scope>NUCLEOTIDE SEQUENCE [LARGE SCALE GENOMIC DNA]</scope>
    <source>
        <strain evidence="2 3">INRA-310</strain>
    </source>
</reference>
<dbReference type="GeneID" id="20177029"/>
<feature type="region of interest" description="Disordered" evidence="1">
    <location>
        <begin position="67"/>
        <end position="145"/>
    </location>
</feature>
<sequence length="173" mass="18604">MEGTPATNSSCDVGVQAPGVDTGSAERRPADNSASTPGVDDATSSAAGCKRPAPKMLMCSRAAGLHDEGECNQTGLDHSRPREQYADGYKNNGNSSKAGPGRETREAGLHKKRERKRRNLRKCRSGTETLQSVSAEQTPEQTSSVETLNVLTRTRTGIQYRSMTLENPPKRSV</sequence>
<feature type="compositionally biased region" description="Polar residues" evidence="1">
    <location>
        <begin position="1"/>
        <end position="11"/>
    </location>
</feature>
<dbReference type="AlphaFoldDB" id="W2QRJ0"/>
<evidence type="ECO:0000256" key="1">
    <source>
        <dbReference type="SAM" id="MobiDB-lite"/>
    </source>
</evidence>
<dbReference type="Proteomes" id="UP000018817">
    <property type="component" value="Unassembled WGS sequence"/>
</dbReference>
<proteinExistence type="predicted"/>
<evidence type="ECO:0000313" key="3">
    <source>
        <dbReference type="Proteomes" id="UP000018817"/>
    </source>
</evidence>
<feature type="compositionally biased region" description="Polar residues" evidence="1">
    <location>
        <begin position="126"/>
        <end position="145"/>
    </location>
</feature>
<feature type="region of interest" description="Disordered" evidence="1">
    <location>
        <begin position="1"/>
        <end position="54"/>
    </location>
</feature>
<dbReference type="OrthoDB" id="146242at2759"/>
<feature type="compositionally biased region" description="Basic and acidic residues" evidence="1">
    <location>
        <begin position="100"/>
        <end position="109"/>
    </location>
</feature>
<feature type="compositionally biased region" description="Basic residues" evidence="1">
    <location>
        <begin position="110"/>
        <end position="124"/>
    </location>
</feature>